<dbReference type="InterPro" id="IPR058533">
    <property type="entry name" value="Cation_efflux_TM"/>
</dbReference>
<evidence type="ECO:0000259" key="9">
    <source>
        <dbReference type="Pfam" id="PF16916"/>
    </source>
</evidence>
<dbReference type="EMBL" id="MDDC01000002">
    <property type="protein sequence ID" value="OIQ61269.1"/>
    <property type="molecule type" value="Genomic_DNA"/>
</dbReference>
<evidence type="ECO:0000256" key="5">
    <source>
        <dbReference type="ARBA" id="ARBA00022989"/>
    </source>
</evidence>
<dbReference type="SUPFAM" id="SSF160240">
    <property type="entry name" value="Cation efflux protein cytoplasmic domain-like"/>
    <property type="match status" value="1"/>
</dbReference>
<comment type="subcellular location">
    <subcellularLocation>
        <location evidence="1">Membrane</location>
        <topology evidence="1">Multi-pass membrane protein</topology>
    </subcellularLocation>
</comment>
<evidence type="ECO:0000256" key="7">
    <source>
        <dbReference type="SAM" id="Phobius"/>
    </source>
</evidence>
<comment type="caution">
    <text evidence="10">The sequence shown here is derived from an EMBL/GenBank/DDBJ whole genome shotgun (WGS) entry which is preliminary data.</text>
</comment>
<dbReference type="InterPro" id="IPR036837">
    <property type="entry name" value="Cation_efflux_CTD_sf"/>
</dbReference>
<dbReference type="NCBIfam" id="TIGR01297">
    <property type="entry name" value="CDF"/>
    <property type="match status" value="1"/>
</dbReference>
<dbReference type="AlphaFoldDB" id="A0A1J5PC08"/>
<evidence type="ECO:0000256" key="1">
    <source>
        <dbReference type="ARBA" id="ARBA00004141"/>
    </source>
</evidence>
<keyword evidence="4 7" id="KW-0812">Transmembrane</keyword>
<evidence type="ECO:0000256" key="3">
    <source>
        <dbReference type="ARBA" id="ARBA00022448"/>
    </source>
</evidence>
<dbReference type="InterPro" id="IPR027470">
    <property type="entry name" value="Cation_efflux_CTD"/>
</dbReference>
<keyword evidence="5 7" id="KW-1133">Transmembrane helix</keyword>
<comment type="similarity">
    <text evidence="2">Belongs to the cation diffusion facilitator (CDF) transporter (TC 2.A.4) family.</text>
</comment>
<dbReference type="Pfam" id="PF16916">
    <property type="entry name" value="ZT_dimer"/>
    <property type="match status" value="1"/>
</dbReference>
<dbReference type="FunFam" id="1.20.1510.10:FF:000006">
    <property type="entry name" value="Divalent cation efflux transporter"/>
    <property type="match status" value="1"/>
</dbReference>
<feature type="transmembrane region" description="Helical" evidence="7">
    <location>
        <begin position="148"/>
        <end position="167"/>
    </location>
</feature>
<keyword evidence="3" id="KW-0813">Transport</keyword>
<feature type="transmembrane region" description="Helical" evidence="7">
    <location>
        <begin position="106"/>
        <end position="127"/>
    </location>
</feature>
<evidence type="ECO:0000256" key="2">
    <source>
        <dbReference type="ARBA" id="ARBA00008114"/>
    </source>
</evidence>
<dbReference type="Gene3D" id="3.30.70.1350">
    <property type="entry name" value="Cation efflux protein, cytoplasmic domain"/>
    <property type="match status" value="1"/>
</dbReference>
<dbReference type="Proteomes" id="UP000182811">
    <property type="component" value="Unassembled WGS sequence"/>
</dbReference>
<dbReference type="OrthoDB" id="9806522at2"/>
<sequence length="308" mass="33812">MDARVKAARVSIFSNTALVLGKLVIGYGIHSVSVISEAIHSGLDLVAAVIAYFSVRVASKPADAEHQYGHGKIENISGTLEALLIFLAAIWIISEAVKRLLAGSHPVRGALTGVAVMAGASLVNYLVSNFLFRVARATDSIALEADAWHLRTDVYTSVGVMLGLLALEVTGYYWMDPLMALVVAAMIIKAAYSLSREAFLPLLDVSLPEEEERIIKEIILRHADAYIEFHKLRTRKAGRERQIDLHLVVPRYQPIDCVHDLCERISDEIKASLPYTDILIHAEPCTSVRDCPVCNDCPEKEKRPSGAK</sequence>
<dbReference type="GO" id="GO:0015341">
    <property type="term" value="F:zinc efflux antiporter activity"/>
    <property type="evidence" value="ECO:0007669"/>
    <property type="project" value="TreeGrafter"/>
</dbReference>
<reference evidence="10 11" key="1">
    <citation type="submission" date="2016-08" db="EMBL/GenBank/DDBJ databases">
        <title>Genome-based comparison of Moorella thermoacetic strains.</title>
        <authorList>
            <person name="Poehlein A."/>
            <person name="Bengelsdorf F.R."/>
            <person name="Esser C."/>
            <person name="Duerre P."/>
            <person name="Daniel R."/>
        </authorList>
    </citation>
    <scope>NUCLEOTIDE SEQUENCE [LARGE SCALE GENOMIC DNA]</scope>
    <source>
        <strain evidence="10 11">DSM 21394</strain>
    </source>
</reference>
<feature type="transmembrane region" description="Helical" evidence="7">
    <location>
        <begin position="38"/>
        <end position="55"/>
    </location>
</feature>
<feature type="domain" description="Cation efflux protein cytoplasmic" evidence="9">
    <location>
        <begin position="207"/>
        <end position="285"/>
    </location>
</feature>
<proteinExistence type="inferred from homology"/>
<evidence type="ECO:0000313" key="11">
    <source>
        <dbReference type="Proteomes" id="UP000182811"/>
    </source>
</evidence>
<feature type="transmembrane region" description="Helical" evidence="7">
    <location>
        <begin position="12"/>
        <end position="32"/>
    </location>
</feature>
<protein>
    <submittedName>
        <fullName evidence="10">Ferrous-iron efflux pump FieF</fullName>
    </submittedName>
</protein>
<organism evidence="10 11">
    <name type="scientific">Neomoorella thermoacetica</name>
    <name type="common">Clostridium thermoaceticum</name>
    <dbReference type="NCBI Taxonomy" id="1525"/>
    <lineage>
        <taxon>Bacteria</taxon>
        <taxon>Bacillati</taxon>
        <taxon>Bacillota</taxon>
        <taxon>Clostridia</taxon>
        <taxon>Neomoorellales</taxon>
        <taxon>Neomoorellaceae</taxon>
        <taxon>Neomoorella</taxon>
    </lineage>
</organism>
<dbReference type="InterPro" id="IPR050291">
    <property type="entry name" value="CDF_Transporter"/>
</dbReference>
<feature type="domain" description="Cation efflux protein transmembrane" evidence="8">
    <location>
        <begin position="9"/>
        <end position="203"/>
    </location>
</feature>
<dbReference type="GO" id="GO:0006882">
    <property type="term" value="P:intracellular zinc ion homeostasis"/>
    <property type="evidence" value="ECO:0007669"/>
    <property type="project" value="TreeGrafter"/>
</dbReference>
<dbReference type="SUPFAM" id="SSF161111">
    <property type="entry name" value="Cation efflux protein transmembrane domain-like"/>
    <property type="match status" value="1"/>
</dbReference>
<keyword evidence="6 7" id="KW-0472">Membrane</keyword>
<dbReference type="GO" id="GO:0015093">
    <property type="term" value="F:ferrous iron transmembrane transporter activity"/>
    <property type="evidence" value="ECO:0007669"/>
    <property type="project" value="TreeGrafter"/>
</dbReference>
<dbReference type="PANTHER" id="PTHR43840">
    <property type="entry name" value="MITOCHONDRIAL METAL TRANSPORTER 1-RELATED"/>
    <property type="match status" value="1"/>
</dbReference>
<dbReference type="Gene3D" id="1.20.1510.10">
    <property type="entry name" value="Cation efflux protein transmembrane domain"/>
    <property type="match status" value="1"/>
</dbReference>
<gene>
    <name evidence="10" type="primary">fieF</name>
    <name evidence="10" type="ORF">MOTE_03450</name>
</gene>
<dbReference type="Pfam" id="PF01545">
    <property type="entry name" value="Cation_efflux"/>
    <property type="match status" value="1"/>
</dbReference>
<evidence type="ECO:0000256" key="6">
    <source>
        <dbReference type="ARBA" id="ARBA00023136"/>
    </source>
</evidence>
<accession>A0A1J5PC08</accession>
<feature type="transmembrane region" description="Helical" evidence="7">
    <location>
        <begin position="76"/>
        <end position="94"/>
    </location>
</feature>
<evidence type="ECO:0000259" key="8">
    <source>
        <dbReference type="Pfam" id="PF01545"/>
    </source>
</evidence>
<dbReference type="PANTHER" id="PTHR43840:SF15">
    <property type="entry name" value="MITOCHONDRIAL METAL TRANSPORTER 1-RELATED"/>
    <property type="match status" value="1"/>
</dbReference>
<dbReference type="GO" id="GO:0015086">
    <property type="term" value="F:cadmium ion transmembrane transporter activity"/>
    <property type="evidence" value="ECO:0007669"/>
    <property type="project" value="TreeGrafter"/>
</dbReference>
<name>A0A1J5PC08_NEOTH</name>
<evidence type="ECO:0000313" key="10">
    <source>
        <dbReference type="EMBL" id="OIQ61269.1"/>
    </source>
</evidence>
<dbReference type="GO" id="GO:0005886">
    <property type="term" value="C:plasma membrane"/>
    <property type="evidence" value="ECO:0007669"/>
    <property type="project" value="TreeGrafter"/>
</dbReference>
<dbReference type="InterPro" id="IPR027469">
    <property type="entry name" value="Cation_efflux_TMD_sf"/>
</dbReference>
<dbReference type="InterPro" id="IPR002524">
    <property type="entry name" value="Cation_efflux"/>
</dbReference>
<evidence type="ECO:0000256" key="4">
    <source>
        <dbReference type="ARBA" id="ARBA00022692"/>
    </source>
</evidence>